<dbReference type="Gene3D" id="2.170.140.10">
    <property type="entry name" value="Chitin binding domain"/>
    <property type="match status" value="2"/>
</dbReference>
<reference evidence="9" key="1">
    <citation type="submission" date="2022-05" db="EMBL/GenBank/DDBJ databases">
        <authorList>
            <person name="Okamura Y."/>
        </authorList>
    </citation>
    <scope>NUCLEOTIDE SEQUENCE</scope>
</reference>
<feature type="region of interest" description="Disordered" evidence="6">
    <location>
        <begin position="247"/>
        <end position="277"/>
    </location>
</feature>
<dbReference type="InterPro" id="IPR036508">
    <property type="entry name" value="Chitin-bd_dom_sf"/>
</dbReference>
<evidence type="ECO:0000256" key="7">
    <source>
        <dbReference type="SAM" id="SignalP"/>
    </source>
</evidence>
<feature type="signal peptide" evidence="7">
    <location>
        <begin position="1"/>
        <end position="16"/>
    </location>
</feature>
<dbReference type="GO" id="GO:0005576">
    <property type="term" value="C:extracellular region"/>
    <property type="evidence" value="ECO:0007669"/>
    <property type="project" value="InterPro"/>
</dbReference>
<keyword evidence="5" id="KW-0325">Glycoprotein</keyword>
<dbReference type="PANTHER" id="PTHR23301">
    <property type="entry name" value="CHITIN BINDING PERITROPHIN-A"/>
    <property type="match status" value="1"/>
</dbReference>
<dbReference type="InterPro" id="IPR051940">
    <property type="entry name" value="Chitin_bind-dev_reg"/>
</dbReference>
<dbReference type="Proteomes" id="UP001152562">
    <property type="component" value="Unassembled WGS sequence"/>
</dbReference>
<dbReference type="OrthoDB" id="8197172at2759"/>
<evidence type="ECO:0000256" key="1">
    <source>
        <dbReference type="ARBA" id="ARBA00022669"/>
    </source>
</evidence>
<keyword evidence="4" id="KW-1015">Disulfide bond</keyword>
<evidence type="ECO:0000256" key="5">
    <source>
        <dbReference type="ARBA" id="ARBA00023180"/>
    </source>
</evidence>
<feature type="domain" description="Chitin-binding type-2" evidence="8">
    <location>
        <begin position="121"/>
        <end position="175"/>
    </location>
</feature>
<feature type="compositionally biased region" description="Low complexity" evidence="6">
    <location>
        <begin position="253"/>
        <end position="268"/>
    </location>
</feature>
<evidence type="ECO:0000256" key="6">
    <source>
        <dbReference type="SAM" id="MobiDB-lite"/>
    </source>
</evidence>
<evidence type="ECO:0000256" key="4">
    <source>
        <dbReference type="ARBA" id="ARBA00023157"/>
    </source>
</evidence>
<dbReference type="EMBL" id="CALOZG010000004">
    <property type="protein sequence ID" value="CAH4016201.1"/>
    <property type="molecule type" value="Genomic_DNA"/>
</dbReference>
<dbReference type="SMART" id="SM00494">
    <property type="entry name" value="ChtBD2"/>
    <property type="match status" value="2"/>
</dbReference>
<feature type="chain" id="PRO_5040111499" description="Chitin-binding type-2 domain-containing protein" evidence="7">
    <location>
        <begin position="17"/>
        <end position="303"/>
    </location>
</feature>
<keyword evidence="1" id="KW-0147">Chitin-binding</keyword>
<gene>
    <name evidence="9" type="ORF">PIBRA_LOCUS3471</name>
</gene>
<name>A0A9P0T8Q8_PIEBR</name>
<evidence type="ECO:0000313" key="10">
    <source>
        <dbReference type="Proteomes" id="UP001152562"/>
    </source>
</evidence>
<dbReference type="PANTHER" id="PTHR23301:SF0">
    <property type="entry name" value="CHITIN-BINDING TYPE-2 DOMAIN-CONTAINING PROTEIN-RELATED"/>
    <property type="match status" value="1"/>
</dbReference>
<keyword evidence="10" id="KW-1185">Reference proteome</keyword>
<dbReference type="Pfam" id="PF01607">
    <property type="entry name" value="CBM_14"/>
    <property type="match status" value="2"/>
</dbReference>
<evidence type="ECO:0000259" key="8">
    <source>
        <dbReference type="PROSITE" id="PS50940"/>
    </source>
</evidence>
<comment type="caution">
    <text evidence="9">The sequence shown here is derived from an EMBL/GenBank/DDBJ whole genome shotgun (WGS) entry which is preliminary data.</text>
</comment>
<proteinExistence type="predicted"/>
<dbReference type="AlphaFoldDB" id="A0A9P0T8Q8"/>
<sequence length="303" mass="34496">MWKVLAILAAVQAVNCDSSPPLEQDSNRQKRLLFFDEQGSLVKTYANPHQYNLGYYEKDKNPLFFNYLNPFYSLLRPNTFGSSILYTIPVSDAVLKQLYMDPLYHNQLIVLPTRKPVVEASRLCSGRRTQIPSPNLCSNFLNCWDGWAWEQECPAGLLFSNEGYCDYPYNVNCNQRYVKEEPKPLCNKEFEAFKNSDNCKEFFICVHKLPMKFQCPEDLAYNEELGVCDYPANVHCNMTLSITTPAPQPIEVSTTASNDPSSSTSTPDKPMLNSQSWKSIQVATSRQDAIKQLGQLAHIHTGY</sequence>
<evidence type="ECO:0000313" key="9">
    <source>
        <dbReference type="EMBL" id="CAH4016201.1"/>
    </source>
</evidence>
<evidence type="ECO:0000256" key="3">
    <source>
        <dbReference type="ARBA" id="ARBA00022737"/>
    </source>
</evidence>
<dbReference type="GO" id="GO:0008061">
    <property type="term" value="F:chitin binding"/>
    <property type="evidence" value="ECO:0007669"/>
    <property type="project" value="UniProtKB-KW"/>
</dbReference>
<keyword evidence="2 7" id="KW-0732">Signal</keyword>
<protein>
    <recommendedName>
        <fullName evidence="8">Chitin-binding type-2 domain-containing protein</fullName>
    </recommendedName>
</protein>
<evidence type="ECO:0000256" key="2">
    <source>
        <dbReference type="ARBA" id="ARBA00022729"/>
    </source>
</evidence>
<keyword evidence="3" id="KW-0677">Repeat</keyword>
<dbReference type="PROSITE" id="PS50940">
    <property type="entry name" value="CHIT_BIND_II"/>
    <property type="match status" value="2"/>
</dbReference>
<accession>A0A9P0T8Q8</accession>
<dbReference type="SUPFAM" id="SSF57625">
    <property type="entry name" value="Invertebrate chitin-binding proteins"/>
    <property type="match status" value="2"/>
</dbReference>
<feature type="domain" description="Chitin-binding type-2" evidence="8">
    <location>
        <begin position="183"/>
        <end position="238"/>
    </location>
</feature>
<organism evidence="9 10">
    <name type="scientific">Pieris brassicae</name>
    <name type="common">White butterfly</name>
    <name type="synonym">Large white butterfly</name>
    <dbReference type="NCBI Taxonomy" id="7116"/>
    <lineage>
        <taxon>Eukaryota</taxon>
        <taxon>Metazoa</taxon>
        <taxon>Ecdysozoa</taxon>
        <taxon>Arthropoda</taxon>
        <taxon>Hexapoda</taxon>
        <taxon>Insecta</taxon>
        <taxon>Pterygota</taxon>
        <taxon>Neoptera</taxon>
        <taxon>Endopterygota</taxon>
        <taxon>Lepidoptera</taxon>
        <taxon>Glossata</taxon>
        <taxon>Ditrysia</taxon>
        <taxon>Papilionoidea</taxon>
        <taxon>Pieridae</taxon>
        <taxon>Pierinae</taxon>
        <taxon>Pieris</taxon>
    </lineage>
</organism>
<dbReference type="InterPro" id="IPR002557">
    <property type="entry name" value="Chitin-bd_dom"/>
</dbReference>